<keyword evidence="1" id="KW-0804">Transcription</keyword>
<proteinExistence type="predicted"/>
<protein>
    <submittedName>
        <fullName evidence="1">DNA-directed RNA polymerase</fullName>
    </submittedName>
</protein>
<dbReference type="AlphaFoldDB" id="A0A2P2MDL3"/>
<evidence type="ECO:0000313" key="1">
    <source>
        <dbReference type="EMBL" id="MBX28330.1"/>
    </source>
</evidence>
<keyword evidence="1" id="KW-0240">DNA-directed RNA polymerase</keyword>
<organism evidence="1">
    <name type="scientific">Rhizophora mucronata</name>
    <name type="common">Asiatic mangrove</name>
    <dbReference type="NCBI Taxonomy" id="61149"/>
    <lineage>
        <taxon>Eukaryota</taxon>
        <taxon>Viridiplantae</taxon>
        <taxon>Streptophyta</taxon>
        <taxon>Embryophyta</taxon>
        <taxon>Tracheophyta</taxon>
        <taxon>Spermatophyta</taxon>
        <taxon>Magnoliopsida</taxon>
        <taxon>eudicotyledons</taxon>
        <taxon>Gunneridae</taxon>
        <taxon>Pentapetalae</taxon>
        <taxon>rosids</taxon>
        <taxon>fabids</taxon>
        <taxon>Malpighiales</taxon>
        <taxon>Rhizophoraceae</taxon>
        <taxon>Rhizophora</taxon>
    </lineage>
</organism>
<dbReference type="GO" id="GO:0000428">
    <property type="term" value="C:DNA-directed RNA polymerase complex"/>
    <property type="evidence" value="ECO:0007669"/>
    <property type="project" value="UniProtKB-KW"/>
</dbReference>
<reference evidence="1" key="1">
    <citation type="submission" date="2018-02" db="EMBL/GenBank/DDBJ databases">
        <title>Rhizophora mucronata_Transcriptome.</title>
        <authorList>
            <person name="Meera S.P."/>
            <person name="Sreeshan A."/>
            <person name="Augustine A."/>
        </authorList>
    </citation>
    <scope>NUCLEOTIDE SEQUENCE</scope>
    <source>
        <tissue evidence="1">Leaf</tissue>
    </source>
</reference>
<accession>A0A2P2MDL3</accession>
<sequence length="88" mass="10343">MVHLMFYLHLYTHLGLWPKKRSQAEDMVSLNVIHWSSKALRELQGTWLFHICQCWYHQSNGQVMTKGPICSCHPMSCEPMVLDNNVKQ</sequence>
<name>A0A2P2MDL3_RHIMU</name>
<dbReference type="EMBL" id="GGEC01047846">
    <property type="protein sequence ID" value="MBX28330.1"/>
    <property type="molecule type" value="Transcribed_RNA"/>
</dbReference>